<accession>A0A9Y1BLA9</accession>
<dbReference type="Gene3D" id="2.170.16.10">
    <property type="entry name" value="Hedgehog/Intein (Hint) domain"/>
    <property type="match status" value="1"/>
</dbReference>
<dbReference type="NCBIfam" id="TIGR01445">
    <property type="entry name" value="intein_Nterm"/>
    <property type="match status" value="1"/>
</dbReference>
<name>A0A9Y1BLA9_9ARCH</name>
<dbReference type="InterPro" id="IPR036844">
    <property type="entry name" value="Hint_dom_sf"/>
</dbReference>
<dbReference type="Gene3D" id="3.40.50.300">
    <property type="entry name" value="P-loop containing nucleotide triphosphate hydrolases"/>
    <property type="match status" value="1"/>
</dbReference>
<protein>
    <submittedName>
        <fullName evidence="4">ATP-binding protein</fullName>
    </submittedName>
</protein>
<keyword evidence="2" id="KW-1133">Transmembrane helix</keyword>
<evidence type="ECO:0000256" key="2">
    <source>
        <dbReference type="SAM" id="Phobius"/>
    </source>
</evidence>
<dbReference type="CDD" id="cd00081">
    <property type="entry name" value="Hint"/>
    <property type="match status" value="1"/>
</dbReference>
<dbReference type="InterPro" id="IPR000523">
    <property type="entry name" value="Mg_chelatse_chII-like_cat_dom"/>
</dbReference>
<dbReference type="Pfam" id="PF01078">
    <property type="entry name" value="Mg_chelatase"/>
    <property type="match status" value="1"/>
</dbReference>
<dbReference type="SMART" id="SM00306">
    <property type="entry name" value="HintN"/>
    <property type="match status" value="1"/>
</dbReference>
<feature type="region of interest" description="Disordered" evidence="1">
    <location>
        <begin position="1"/>
        <end position="32"/>
    </location>
</feature>
<keyword evidence="2" id="KW-0472">Membrane</keyword>
<gene>
    <name evidence="4" type="ORF">K9W45_13545</name>
</gene>
<evidence type="ECO:0000259" key="3">
    <source>
        <dbReference type="SMART" id="SM00306"/>
    </source>
</evidence>
<dbReference type="GO" id="GO:0016539">
    <property type="term" value="P:intein-mediated protein splicing"/>
    <property type="evidence" value="ECO:0007669"/>
    <property type="project" value="InterPro"/>
</dbReference>
<dbReference type="InterPro" id="IPR003587">
    <property type="entry name" value="Hint_dom_N"/>
</dbReference>
<feature type="transmembrane region" description="Helical" evidence="2">
    <location>
        <begin position="169"/>
        <end position="188"/>
    </location>
</feature>
<dbReference type="EMBL" id="CP084166">
    <property type="protein sequence ID" value="UJG40847.1"/>
    <property type="molecule type" value="Genomic_DNA"/>
</dbReference>
<keyword evidence="2" id="KW-0812">Transmembrane</keyword>
<dbReference type="PROSITE" id="PS50817">
    <property type="entry name" value="INTEIN_N_TER"/>
    <property type="match status" value="1"/>
</dbReference>
<keyword evidence="4" id="KW-0067">ATP-binding</keyword>
<organism evidence="4">
    <name type="scientific">Candidatus Heimdallarchaeum aukensis</name>
    <dbReference type="NCBI Taxonomy" id="2876573"/>
    <lineage>
        <taxon>Archaea</taxon>
        <taxon>Promethearchaeati</taxon>
        <taxon>Candidatus Heimdallarchaeota</taxon>
        <taxon>Candidatus Heimdallarchaeia (ex Rinke et al. 2021) (nom. nud.)</taxon>
        <taxon>Candidatus Heimdallarchaeales</taxon>
        <taxon>Candidatus Heimdallarchaeaceae</taxon>
        <taxon>Candidatus Heimdallarchaeum</taxon>
    </lineage>
</organism>
<dbReference type="SUPFAM" id="SSF51294">
    <property type="entry name" value="Hedgehog/intein (Hint) domain"/>
    <property type="match status" value="1"/>
</dbReference>
<proteinExistence type="predicted"/>
<dbReference type="GO" id="GO:0005524">
    <property type="term" value="F:ATP binding"/>
    <property type="evidence" value="ECO:0007669"/>
    <property type="project" value="UniProtKB-KW"/>
</dbReference>
<feature type="transmembrane region" description="Helical" evidence="2">
    <location>
        <begin position="145"/>
        <end position="163"/>
    </location>
</feature>
<keyword evidence="4" id="KW-0547">Nucleotide-binding</keyword>
<dbReference type="SUPFAM" id="SSF52540">
    <property type="entry name" value="P-loop containing nucleoside triphosphate hydrolases"/>
    <property type="match status" value="1"/>
</dbReference>
<reference evidence="4" key="1">
    <citation type="journal article" date="2022" name="Nat. Microbiol.">
        <title>Unique mobile elements and scalable gene flow at the prokaryote-eukaryote boundary revealed by circularized Asgard archaea genomes.</title>
        <authorList>
            <person name="Wu F."/>
            <person name="Speth D.R."/>
            <person name="Philosof A."/>
            <person name="Cremiere A."/>
            <person name="Narayanan A."/>
            <person name="Barco R.A."/>
            <person name="Connon S.A."/>
            <person name="Amend J.P."/>
            <person name="Antoshechkin I.A."/>
            <person name="Orphan V.J."/>
        </authorList>
    </citation>
    <scope>NUCLEOTIDE SEQUENCE</scope>
    <source>
        <strain evidence="4">PM71</strain>
    </source>
</reference>
<dbReference type="Pfam" id="PF14890">
    <property type="entry name" value="Intein_splicing"/>
    <property type="match status" value="1"/>
</dbReference>
<dbReference type="Proteomes" id="UP001201020">
    <property type="component" value="Chromosome"/>
</dbReference>
<dbReference type="InterPro" id="IPR027417">
    <property type="entry name" value="P-loop_NTPase"/>
</dbReference>
<feature type="domain" description="Hint" evidence="3">
    <location>
        <begin position="248"/>
        <end position="360"/>
    </location>
</feature>
<evidence type="ECO:0000256" key="1">
    <source>
        <dbReference type="SAM" id="MobiDB-lite"/>
    </source>
</evidence>
<dbReference type="InterPro" id="IPR006141">
    <property type="entry name" value="Intein_N"/>
</dbReference>
<dbReference type="AlphaFoldDB" id="A0A9Y1BLA9"/>
<sequence>MTKDRKETDISKFNNDDTKNKSGKEQVLEKEEPLLDISFNDTSEISVPPRLIDQVIGQDEAVEIIKKAALQKRHVMLIGDPGTGKSMLGQAMAELLPKEDLVDILCLPNPKYPNQPRIATLPAGHGTRKVQMDTELARKKGNKRFVVSLFILIAIIGYAIIATSSRPDLQPQTLLMAMFVGFFIFFMLNQSRSRPEALIPKLLVDNSNSKRAPFNDATGSHAGALLGDVRHDPFQSFLSGNIKIFEGNGLTEVNIKEYADKLFEKYSNRIVKDKSNNYEAIFLEKPIRVIGEEKGQLISADVLSVNRYEYSDYAVEIEIENGKKVAVTPEHRIFVQNENGYMIEKPAMKLKKGERIVSIDNEIIIDGEDIASTFGENDLKQYLLYKRFLEVRKLHPTWGYKRISKFLGEKSSKTRWWYEEKHIPKAQRTINWLENKGLLPLKISNSKLLLIAKVLGALFGDGGIFENLNGIFLSSSELESVKEFQSDIEKIFDLDENEFGRIIEGGEKGHSWCYQNTNRAIVRFFLALGAPKGKKTEQPLYVPAWIYTDDAVEEEFFSSFLGSEIGVPKVHISGIRLQTFDLAITGKKELSKNRLEFLNQVIQFLEKRGVKCNNVRVYDTPNKRYYKYRLFISTQFSNVYQFSKEIKLNYCRYKGEKLSKTINAFGKIKKQRYEALIDKGYSAEKAMNKLKLSQRGLYIILSEEW</sequence>
<evidence type="ECO:0000313" key="4">
    <source>
        <dbReference type="EMBL" id="UJG40847.1"/>
    </source>
</evidence>